<dbReference type="Gene3D" id="1.10.10.10">
    <property type="entry name" value="Winged helix-like DNA-binding domain superfamily/Winged helix DNA-binding domain"/>
    <property type="match status" value="1"/>
</dbReference>
<dbReference type="RefSeq" id="WP_091333000.1">
    <property type="nucleotide sequence ID" value="NZ_FNYC01000001.1"/>
</dbReference>
<feature type="domain" description="Transcription regulator PadR N-terminal" evidence="1">
    <location>
        <begin position="24"/>
        <end position="100"/>
    </location>
</feature>
<evidence type="ECO:0000259" key="1">
    <source>
        <dbReference type="Pfam" id="PF03551"/>
    </source>
</evidence>
<dbReference type="Proteomes" id="UP000199420">
    <property type="component" value="Unassembled WGS sequence"/>
</dbReference>
<sequence length="120" mass="13246">MDDRVGHLKKFQKELSAGTVSLVLLAVLGQSRQPLYGYQIAKRLEELGEGVLAGKQSALYPVLRNLEAAGLLASEVEPSVSGPPRRYYRVTKPGREVLREWVAAWNATRDSVDKVLQGEV</sequence>
<evidence type="ECO:0000313" key="2">
    <source>
        <dbReference type="EMBL" id="SEI40498.1"/>
    </source>
</evidence>
<dbReference type="EMBL" id="FNYC01000001">
    <property type="protein sequence ID" value="SEI40498.1"/>
    <property type="molecule type" value="Genomic_DNA"/>
</dbReference>
<gene>
    <name evidence="2" type="ORF">SAMN04487997_0468</name>
</gene>
<dbReference type="InterPro" id="IPR005149">
    <property type="entry name" value="Tscrpt_reg_PadR_N"/>
</dbReference>
<name>A0A1H6Q9N7_9GAMM</name>
<dbReference type="InterPro" id="IPR036390">
    <property type="entry name" value="WH_DNA-bd_sf"/>
</dbReference>
<dbReference type="SUPFAM" id="SSF46785">
    <property type="entry name" value="Winged helix' DNA-binding domain"/>
    <property type="match status" value="1"/>
</dbReference>
<evidence type="ECO:0000313" key="3">
    <source>
        <dbReference type="Proteomes" id="UP000199420"/>
    </source>
</evidence>
<accession>A0A1H6Q9N7</accession>
<dbReference type="InterPro" id="IPR036388">
    <property type="entry name" value="WH-like_DNA-bd_sf"/>
</dbReference>
<keyword evidence="3" id="KW-1185">Reference proteome</keyword>
<dbReference type="AlphaFoldDB" id="A0A1H6Q9N7"/>
<organism evidence="2 3">
    <name type="scientific">Frateuria terrea</name>
    <dbReference type="NCBI Taxonomy" id="529704"/>
    <lineage>
        <taxon>Bacteria</taxon>
        <taxon>Pseudomonadati</taxon>
        <taxon>Pseudomonadota</taxon>
        <taxon>Gammaproteobacteria</taxon>
        <taxon>Lysobacterales</taxon>
        <taxon>Rhodanobacteraceae</taxon>
        <taxon>Frateuria</taxon>
    </lineage>
</organism>
<dbReference type="OrthoDB" id="3186544at2"/>
<dbReference type="PANTHER" id="PTHR33169">
    <property type="entry name" value="PADR-FAMILY TRANSCRIPTIONAL REGULATOR"/>
    <property type="match status" value="1"/>
</dbReference>
<dbReference type="Pfam" id="PF03551">
    <property type="entry name" value="PadR"/>
    <property type="match status" value="1"/>
</dbReference>
<dbReference type="PANTHER" id="PTHR33169:SF14">
    <property type="entry name" value="TRANSCRIPTIONAL REGULATOR RV3488"/>
    <property type="match status" value="1"/>
</dbReference>
<reference evidence="2 3" key="1">
    <citation type="submission" date="2016-10" db="EMBL/GenBank/DDBJ databases">
        <authorList>
            <person name="de Groot N.N."/>
        </authorList>
    </citation>
    <scope>NUCLEOTIDE SEQUENCE [LARGE SCALE GENOMIC DNA]</scope>
    <source>
        <strain evidence="2 3">DSM 26515</strain>
    </source>
</reference>
<protein>
    <submittedName>
        <fullName evidence="2">PadR family transcriptional regulator, regulatory protein PadR</fullName>
    </submittedName>
</protein>
<dbReference type="InterPro" id="IPR052509">
    <property type="entry name" value="Metal_resp_DNA-bind_regulator"/>
</dbReference>
<proteinExistence type="predicted"/>